<sequence>MNTEKKIGASATSAILAPPAACNNPAKSQPKIESYNGLGETRPHSWQKEILETMLHIVPNLPMLEEVLLSGQLRVMPILLRFEFNTTLRVSILMKIHRHRHPQADEEEASGEKSLQKN</sequence>
<reference evidence="2 3" key="1">
    <citation type="journal article" date="2019" name="G3 (Bethesda)">
        <title>Sequencing of a Wild Apple (Malus baccata) Genome Unravels the Differences Between Cultivated and Wild Apple Species Regarding Disease Resistance and Cold Tolerance.</title>
        <authorList>
            <person name="Chen X."/>
        </authorList>
    </citation>
    <scope>NUCLEOTIDE SEQUENCE [LARGE SCALE GENOMIC DNA]</scope>
    <source>
        <strain evidence="3">cv. Shandingzi</strain>
        <tissue evidence="2">Leaves</tissue>
    </source>
</reference>
<organism evidence="2 3">
    <name type="scientific">Malus baccata</name>
    <name type="common">Siberian crab apple</name>
    <name type="synonym">Pyrus baccata</name>
    <dbReference type="NCBI Taxonomy" id="106549"/>
    <lineage>
        <taxon>Eukaryota</taxon>
        <taxon>Viridiplantae</taxon>
        <taxon>Streptophyta</taxon>
        <taxon>Embryophyta</taxon>
        <taxon>Tracheophyta</taxon>
        <taxon>Spermatophyta</taxon>
        <taxon>Magnoliopsida</taxon>
        <taxon>eudicotyledons</taxon>
        <taxon>Gunneridae</taxon>
        <taxon>Pentapetalae</taxon>
        <taxon>rosids</taxon>
        <taxon>fabids</taxon>
        <taxon>Rosales</taxon>
        <taxon>Rosaceae</taxon>
        <taxon>Amygdaloideae</taxon>
        <taxon>Maleae</taxon>
        <taxon>Malus</taxon>
    </lineage>
</organism>
<evidence type="ECO:0000313" key="3">
    <source>
        <dbReference type="Proteomes" id="UP000315295"/>
    </source>
</evidence>
<keyword evidence="3" id="KW-1185">Reference proteome</keyword>
<feature type="region of interest" description="Disordered" evidence="1">
    <location>
        <begin position="21"/>
        <end position="41"/>
    </location>
</feature>
<name>A0A540L5D3_MALBA</name>
<protein>
    <submittedName>
        <fullName evidence="2">Uncharacterized protein</fullName>
    </submittedName>
</protein>
<proteinExistence type="predicted"/>
<evidence type="ECO:0000313" key="2">
    <source>
        <dbReference type="EMBL" id="TQD81691.1"/>
    </source>
</evidence>
<feature type="region of interest" description="Disordered" evidence="1">
    <location>
        <begin position="98"/>
        <end position="118"/>
    </location>
</feature>
<accession>A0A540L5D3</accession>
<dbReference type="AlphaFoldDB" id="A0A540L5D3"/>
<gene>
    <name evidence="2" type="ORF">C1H46_032743</name>
</gene>
<evidence type="ECO:0000256" key="1">
    <source>
        <dbReference type="SAM" id="MobiDB-lite"/>
    </source>
</evidence>
<dbReference type="Proteomes" id="UP000315295">
    <property type="component" value="Unassembled WGS sequence"/>
</dbReference>
<dbReference type="EMBL" id="VIEB01000755">
    <property type="protein sequence ID" value="TQD81691.1"/>
    <property type="molecule type" value="Genomic_DNA"/>
</dbReference>
<comment type="caution">
    <text evidence="2">The sequence shown here is derived from an EMBL/GenBank/DDBJ whole genome shotgun (WGS) entry which is preliminary data.</text>
</comment>